<evidence type="ECO:0000256" key="1">
    <source>
        <dbReference type="ARBA" id="ARBA00000085"/>
    </source>
</evidence>
<reference evidence="7 8" key="1">
    <citation type="submission" date="2019-07" db="EMBL/GenBank/DDBJ databases">
        <title>Genome sequencing for Ferrovibrio sp. K5.</title>
        <authorList>
            <person name="Park S.-J."/>
        </authorList>
    </citation>
    <scope>NUCLEOTIDE SEQUENCE [LARGE SCALE GENOMIC DNA]</scope>
    <source>
        <strain evidence="7 8">K5</strain>
    </source>
</reference>
<dbReference type="Pfam" id="PF00512">
    <property type="entry name" value="HisKA"/>
    <property type="match status" value="1"/>
</dbReference>
<sequence>MSAVMLHLNTTLLILTATVLLQGLVWLLVWFTQRHLFELRLIAAGFIAFGLGLVLHVTRNALDVPLALFVISQNYLLHIGMAALAHGIARFLGQRGNPALIWGSIAVVVVFWPAALLIDPYNTAVRILASNLIGMTLILFIVQTLARDRTQPPLLRWATIGVLMSDFIALVLRCGIAIEYWNDQQALVQDNVQAWYFFFFNIFVTGLFLMLLLMVGVKLSYGLRQKNDDLSREVAQRRELQDQLSTSLETAKALHEEQKQLLRMVTHEFRTPLAVVDRAAEMIDVVLDKPSETVSRRLDSIRGAVRRLVQLIDRFLDVERRDLSFLQPERIDIGSLMERVRKHFAGLELDLRLRFTVQPSLSFYWGDPEMLGTVLINLIDNALKYTTDGTPVEIVARSEDKAIVITVTDHGIGIPEAEAALIGRRFFRASNTTPATGTGLGLYNTRRLLEYHNGILSLRGGRGGGTIATIRLPLPGVVPDVSMEVA</sequence>
<evidence type="ECO:0000256" key="4">
    <source>
        <dbReference type="SAM" id="Coils"/>
    </source>
</evidence>
<dbReference type="SUPFAM" id="SSF47384">
    <property type="entry name" value="Homodimeric domain of signal transducing histidine kinase"/>
    <property type="match status" value="1"/>
</dbReference>
<proteinExistence type="predicted"/>
<evidence type="ECO:0000259" key="6">
    <source>
        <dbReference type="PROSITE" id="PS50109"/>
    </source>
</evidence>
<dbReference type="CDD" id="cd00075">
    <property type="entry name" value="HATPase"/>
    <property type="match status" value="1"/>
</dbReference>
<feature type="transmembrane region" description="Helical" evidence="5">
    <location>
        <begin position="39"/>
        <end position="58"/>
    </location>
</feature>
<dbReference type="InterPro" id="IPR004358">
    <property type="entry name" value="Sig_transdc_His_kin-like_C"/>
</dbReference>
<feature type="transmembrane region" description="Helical" evidence="5">
    <location>
        <begin position="154"/>
        <end position="181"/>
    </location>
</feature>
<feature type="transmembrane region" description="Helical" evidence="5">
    <location>
        <begin position="124"/>
        <end position="142"/>
    </location>
</feature>
<keyword evidence="5" id="KW-0472">Membrane</keyword>
<dbReference type="InterPro" id="IPR036097">
    <property type="entry name" value="HisK_dim/P_sf"/>
</dbReference>
<feature type="coiled-coil region" evidence="4">
    <location>
        <begin position="223"/>
        <end position="257"/>
    </location>
</feature>
<dbReference type="PANTHER" id="PTHR43547:SF2">
    <property type="entry name" value="HYBRID SIGNAL TRANSDUCTION HISTIDINE KINASE C"/>
    <property type="match status" value="1"/>
</dbReference>
<evidence type="ECO:0000256" key="3">
    <source>
        <dbReference type="ARBA" id="ARBA00022553"/>
    </source>
</evidence>
<dbReference type="InterPro" id="IPR003594">
    <property type="entry name" value="HATPase_dom"/>
</dbReference>
<organism evidence="7 8">
    <name type="scientific">Ferrovibrio terrae</name>
    <dbReference type="NCBI Taxonomy" id="2594003"/>
    <lineage>
        <taxon>Bacteria</taxon>
        <taxon>Pseudomonadati</taxon>
        <taxon>Pseudomonadota</taxon>
        <taxon>Alphaproteobacteria</taxon>
        <taxon>Rhodospirillales</taxon>
        <taxon>Rhodospirillaceae</taxon>
        <taxon>Ferrovibrio</taxon>
    </lineage>
</organism>
<evidence type="ECO:0000313" key="7">
    <source>
        <dbReference type="EMBL" id="QDO99275.1"/>
    </source>
</evidence>
<dbReference type="Gene3D" id="1.10.287.130">
    <property type="match status" value="1"/>
</dbReference>
<dbReference type="SMART" id="SM00387">
    <property type="entry name" value="HATPase_c"/>
    <property type="match status" value="1"/>
</dbReference>
<dbReference type="SUPFAM" id="SSF55874">
    <property type="entry name" value="ATPase domain of HSP90 chaperone/DNA topoisomerase II/histidine kinase"/>
    <property type="match status" value="1"/>
</dbReference>
<keyword evidence="4" id="KW-0175">Coiled coil</keyword>
<name>A0A516H6C9_9PROT</name>
<feature type="transmembrane region" description="Helical" evidence="5">
    <location>
        <begin position="193"/>
        <end position="217"/>
    </location>
</feature>
<dbReference type="Pfam" id="PF02518">
    <property type="entry name" value="HATPase_c"/>
    <property type="match status" value="1"/>
</dbReference>
<gene>
    <name evidence="7" type="ORF">FNB15_19225</name>
</gene>
<feature type="transmembrane region" description="Helical" evidence="5">
    <location>
        <begin position="64"/>
        <end position="87"/>
    </location>
</feature>
<feature type="transmembrane region" description="Helical" evidence="5">
    <location>
        <begin position="99"/>
        <end position="118"/>
    </location>
</feature>
<accession>A0A516H6C9</accession>
<keyword evidence="7" id="KW-0418">Kinase</keyword>
<keyword evidence="3" id="KW-0597">Phosphoprotein</keyword>
<dbReference type="PANTHER" id="PTHR43547">
    <property type="entry name" value="TWO-COMPONENT HISTIDINE KINASE"/>
    <property type="match status" value="1"/>
</dbReference>
<dbReference type="InterPro" id="IPR036890">
    <property type="entry name" value="HATPase_C_sf"/>
</dbReference>
<feature type="domain" description="Histidine kinase" evidence="6">
    <location>
        <begin position="264"/>
        <end position="476"/>
    </location>
</feature>
<dbReference type="OrthoDB" id="9806130at2"/>
<dbReference type="EC" id="2.7.13.3" evidence="2"/>
<dbReference type="AlphaFoldDB" id="A0A516H6C9"/>
<evidence type="ECO:0000256" key="5">
    <source>
        <dbReference type="SAM" id="Phobius"/>
    </source>
</evidence>
<dbReference type="InterPro" id="IPR003661">
    <property type="entry name" value="HisK_dim/P_dom"/>
</dbReference>
<comment type="catalytic activity">
    <reaction evidence="1">
        <text>ATP + protein L-histidine = ADP + protein N-phospho-L-histidine.</text>
        <dbReference type="EC" id="2.7.13.3"/>
    </reaction>
</comment>
<dbReference type="EMBL" id="CP041636">
    <property type="protein sequence ID" value="QDO99275.1"/>
    <property type="molecule type" value="Genomic_DNA"/>
</dbReference>
<dbReference type="PROSITE" id="PS50109">
    <property type="entry name" value="HIS_KIN"/>
    <property type="match status" value="1"/>
</dbReference>
<feature type="transmembrane region" description="Helical" evidence="5">
    <location>
        <begin position="12"/>
        <end position="32"/>
    </location>
</feature>
<dbReference type="SMART" id="SM00388">
    <property type="entry name" value="HisKA"/>
    <property type="match status" value="1"/>
</dbReference>
<dbReference type="Gene3D" id="3.30.565.10">
    <property type="entry name" value="Histidine kinase-like ATPase, C-terminal domain"/>
    <property type="match status" value="1"/>
</dbReference>
<dbReference type="CDD" id="cd00082">
    <property type="entry name" value="HisKA"/>
    <property type="match status" value="1"/>
</dbReference>
<protein>
    <recommendedName>
        <fullName evidence="2">histidine kinase</fullName>
        <ecNumber evidence="2">2.7.13.3</ecNumber>
    </recommendedName>
</protein>
<keyword evidence="5" id="KW-0812">Transmembrane</keyword>
<dbReference type="PRINTS" id="PR00344">
    <property type="entry name" value="BCTRLSENSOR"/>
</dbReference>
<dbReference type="Proteomes" id="UP000317496">
    <property type="component" value="Chromosome"/>
</dbReference>
<keyword evidence="7" id="KW-0808">Transferase</keyword>
<dbReference type="InterPro" id="IPR005467">
    <property type="entry name" value="His_kinase_dom"/>
</dbReference>
<keyword evidence="8" id="KW-1185">Reference proteome</keyword>
<keyword evidence="5" id="KW-1133">Transmembrane helix</keyword>
<dbReference type="RefSeq" id="WP_144258271.1">
    <property type="nucleotide sequence ID" value="NZ_CP041636.1"/>
</dbReference>
<evidence type="ECO:0000313" key="8">
    <source>
        <dbReference type="Proteomes" id="UP000317496"/>
    </source>
</evidence>
<dbReference type="KEGG" id="fer:FNB15_19225"/>
<dbReference type="GO" id="GO:0000155">
    <property type="term" value="F:phosphorelay sensor kinase activity"/>
    <property type="evidence" value="ECO:0007669"/>
    <property type="project" value="InterPro"/>
</dbReference>
<evidence type="ECO:0000256" key="2">
    <source>
        <dbReference type="ARBA" id="ARBA00012438"/>
    </source>
</evidence>